<feature type="region of interest" description="Disordered" evidence="1">
    <location>
        <begin position="50"/>
        <end position="84"/>
    </location>
</feature>
<evidence type="ECO:0000256" key="1">
    <source>
        <dbReference type="SAM" id="MobiDB-lite"/>
    </source>
</evidence>
<keyword evidence="3" id="KW-1185">Reference proteome</keyword>
<dbReference type="AlphaFoldDB" id="A0A5B7H6R2"/>
<gene>
    <name evidence="2" type="ORF">E2C01_062572</name>
</gene>
<comment type="caution">
    <text evidence="2">The sequence shown here is derived from an EMBL/GenBank/DDBJ whole genome shotgun (WGS) entry which is preliminary data.</text>
</comment>
<dbReference type="Proteomes" id="UP000324222">
    <property type="component" value="Unassembled WGS sequence"/>
</dbReference>
<evidence type="ECO:0000313" key="3">
    <source>
        <dbReference type="Proteomes" id="UP000324222"/>
    </source>
</evidence>
<sequence length="84" mass="9210">MKDAIRMRYTVLLPKRVRNTHTNANTLEEGMCGFITYKAGQRSSRITQDFPSLVPANPTPTQNTSIITTPSQPVQGIGEGFSGL</sequence>
<protein>
    <submittedName>
        <fullName evidence="2">Uncharacterized protein</fullName>
    </submittedName>
</protein>
<organism evidence="2 3">
    <name type="scientific">Portunus trituberculatus</name>
    <name type="common">Swimming crab</name>
    <name type="synonym">Neptunus trituberculatus</name>
    <dbReference type="NCBI Taxonomy" id="210409"/>
    <lineage>
        <taxon>Eukaryota</taxon>
        <taxon>Metazoa</taxon>
        <taxon>Ecdysozoa</taxon>
        <taxon>Arthropoda</taxon>
        <taxon>Crustacea</taxon>
        <taxon>Multicrustacea</taxon>
        <taxon>Malacostraca</taxon>
        <taxon>Eumalacostraca</taxon>
        <taxon>Eucarida</taxon>
        <taxon>Decapoda</taxon>
        <taxon>Pleocyemata</taxon>
        <taxon>Brachyura</taxon>
        <taxon>Eubrachyura</taxon>
        <taxon>Portunoidea</taxon>
        <taxon>Portunidae</taxon>
        <taxon>Portuninae</taxon>
        <taxon>Portunus</taxon>
    </lineage>
</organism>
<evidence type="ECO:0000313" key="2">
    <source>
        <dbReference type="EMBL" id="MPC68371.1"/>
    </source>
</evidence>
<dbReference type="EMBL" id="VSRR010027724">
    <property type="protein sequence ID" value="MPC68371.1"/>
    <property type="molecule type" value="Genomic_DNA"/>
</dbReference>
<reference evidence="2 3" key="1">
    <citation type="submission" date="2019-05" db="EMBL/GenBank/DDBJ databases">
        <title>Another draft genome of Portunus trituberculatus and its Hox gene families provides insights of decapod evolution.</title>
        <authorList>
            <person name="Jeong J.-H."/>
            <person name="Song I."/>
            <person name="Kim S."/>
            <person name="Choi T."/>
            <person name="Kim D."/>
            <person name="Ryu S."/>
            <person name="Kim W."/>
        </authorList>
    </citation>
    <scope>NUCLEOTIDE SEQUENCE [LARGE SCALE GENOMIC DNA]</scope>
    <source>
        <tissue evidence="2">Muscle</tissue>
    </source>
</reference>
<name>A0A5B7H6R2_PORTR</name>
<proteinExistence type="predicted"/>
<feature type="compositionally biased region" description="Polar residues" evidence="1">
    <location>
        <begin position="59"/>
        <end position="74"/>
    </location>
</feature>
<accession>A0A5B7H6R2</accession>